<dbReference type="Pfam" id="PF01370">
    <property type="entry name" value="Epimerase"/>
    <property type="match status" value="1"/>
</dbReference>
<accession>A0A1I5PK32</accession>
<dbReference type="SUPFAM" id="SSF51735">
    <property type="entry name" value="NAD(P)-binding Rossmann-fold domains"/>
    <property type="match status" value="1"/>
</dbReference>
<proteinExistence type="inferred from homology"/>
<reference evidence="5 6" key="1">
    <citation type="submission" date="2016-10" db="EMBL/GenBank/DDBJ databases">
        <authorList>
            <person name="de Groot N.N."/>
        </authorList>
    </citation>
    <scope>NUCLEOTIDE SEQUENCE [LARGE SCALE GENOMIC DNA]</scope>
    <source>
        <strain evidence="5 6">DSM 19547</strain>
    </source>
</reference>
<dbReference type="OrthoDB" id="8770295at2"/>
<name>A0A1I5PK32_9RHOB</name>
<dbReference type="GO" id="GO:0016491">
    <property type="term" value="F:oxidoreductase activity"/>
    <property type="evidence" value="ECO:0007669"/>
    <property type="project" value="UniProtKB-KW"/>
</dbReference>
<evidence type="ECO:0000256" key="1">
    <source>
        <dbReference type="ARBA" id="ARBA00007637"/>
    </source>
</evidence>
<evidence type="ECO:0000313" key="6">
    <source>
        <dbReference type="Proteomes" id="UP000199356"/>
    </source>
</evidence>
<evidence type="ECO:0000256" key="3">
    <source>
        <dbReference type="ARBA" id="ARBA00023027"/>
    </source>
</evidence>
<protein>
    <submittedName>
        <fullName evidence="5">Uronate dehydrogenase</fullName>
    </submittedName>
</protein>
<dbReference type="PANTHER" id="PTHR43103">
    <property type="entry name" value="NUCLEOSIDE-DIPHOSPHATE-SUGAR EPIMERASE"/>
    <property type="match status" value="1"/>
</dbReference>
<dbReference type="Proteomes" id="UP000199356">
    <property type="component" value="Unassembled WGS sequence"/>
</dbReference>
<keyword evidence="2" id="KW-0560">Oxidoreductase</keyword>
<evidence type="ECO:0000256" key="2">
    <source>
        <dbReference type="ARBA" id="ARBA00023002"/>
    </source>
</evidence>
<dbReference type="RefSeq" id="WP_093420372.1">
    <property type="nucleotide sequence ID" value="NZ_FOXA01000005.1"/>
</dbReference>
<dbReference type="AlphaFoldDB" id="A0A1I5PK32"/>
<evidence type="ECO:0000313" key="5">
    <source>
        <dbReference type="EMBL" id="SFP34363.1"/>
    </source>
</evidence>
<dbReference type="InterPro" id="IPR001509">
    <property type="entry name" value="Epimerase_deHydtase"/>
</dbReference>
<sequence>MGDLLMTGAAGGAGSFLRPLLRECYGRVILSDRAEMTDLVEGEEFRQAELSDPQAIAAALQGVDRVIHLGGQPVEADWDTVNASNIAGLHTFYEAARAAGVKRVVFASSNHAIGFYGRHRRIGADDRVRPDSLYGVSKAFGEALAALYADKHGIGTLSIRIGNVAMEPADTRRLSMWLHPEDLMQLCVIGLEHPEVHNQVVFGASGNARTWWDNSAAFALGYRPAFDAEHWAADAVKGDGAPDPVGDRFQGGGFCSQGFEGDVERNLWH</sequence>
<dbReference type="Gene3D" id="3.40.50.720">
    <property type="entry name" value="NAD(P)-binding Rossmann-like Domain"/>
    <property type="match status" value="1"/>
</dbReference>
<dbReference type="STRING" id="441119.SAMN04488047_105140"/>
<feature type="domain" description="NAD-dependent epimerase/dehydratase" evidence="4">
    <location>
        <begin position="5"/>
        <end position="165"/>
    </location>
</feature>
<gene>
    <name evidence="5" type="ORF">SAMN04488047_105140</name>
</gene>
<dbReference type="PANTHER" id="PTHR43103:SF5">
    <property type="entry name" value="4-EPIMERASE, PUTATIVE (AFU_ORTHOLOGUE AFUA_7G00360)-RELATED"/>
    <property type="match status" value="1"/>
</dbReference>
<comment type="similarity">
    <text evidence="1">Belongs to the NAD(P)-dependent epimerase/dehydratase family.</text>
</comment>
<organism evidence="5 6">
    <name type="scientific">Tranquillimonas alkanivorans</name>
    <dbReference type="NCBI Taxonomy" id="441119"/>
    <lineage>
        <taxon>Bacteria</taxon>
        <taxon>Pseudomonadati</taxon>
        <taxon>Pseudomonadota</taxon>
        <taxon>Alphaproteobacteria</taxon>
        <taxon>Rhodobacterales</taxon>
        <taxon>Roseobacteraceae</taxon>
        <taxon>Tranquillimonas</taxon>
    </lineage>
</organism>
<dbReference type="EMBL" id="FOXA01000005">
    <property type="protein sequence ID" value="SFP34363.1"/>
    <property type="molecule type" value="Genomic_DNA"/>
</dbReference>
<dbReference type="InterPro" id="IPR036291">
    <property type="entry name" value="NAD(P)-bd_dom_sf"/>
</dbReference>
<evidence type="ECO:0000259" key="4">
    <source>
        <dbReference type="Pfam" id="PF01370"/>
    </source>
</evidence>
<keyword evidence="3" id="KW-0520">NAD</keyword>
<keyword evidence="6" id="KW-1185">Reference proteome</keyword>